<dbReference type="AlphaFoldDB" id="A0A8H5GLD2"/>
<accession>A0A8H5GLD2</accession>
<protein>
    <recommendedName>
        <fullName evidence="4">F-box domain-containing protein</fullName>
    </recommendedName>
</protein>
<dbReference type="Proteomes" id="UP000559256">
    <property type="component" value="Unassembled WGS sequence"/>
</dbReference>
<comment type="caution">
    <text evidence="2">The sequence shown here is derived from an EMBL/GenBank/DDBJ whole genome shotgun (WGS) entry which is preliminary data.</text>
</comment>
<organism evidence="2 3">
    <name type="scientific">Tetrapyrgos nigripes</name>
    <dbReference type="NCBI Taxonomy" id="182062"/>
    <lineage>
        <taxon>Eukaryota</taxon>
        <taxon>Fungi</taxon>
        <taxon>Dikarya</taxon>
        <taxon>Basidiomycota</taxon>
        <taxon>Agaricomycotina</taxon>
        <taxon>Agaricomycetes</taxon>
        <taxon>Agaricomycetidae</taxon>
        <taxon>Agaricales</taxon>
        <taxon>Marasmiineae</taxon>
        <taxon>Marasmiaceae</taxon>
        <taxon>Tetrapyrgos</taxon>
    </lineage>
</organism>
<evidence type="ECO:0000313" key="3">
    <source>
        <dbReference type="Proteomes" id="UP000559256"/>
    </source>
</evidence>
<keyword evidence="1" id="KW-0175">Coiled coil</keyword>
<evidence type="ECO:0008006" key="4">
    <source>
        <dbReference type="Google" id="ProtNLM"/>
    </source>
</evidence>
<evidence type="ECO:0000313" key="2">
    <source>
        <dbReference type="EMBL" id="KAF5366854.1"/>
    </source>
</evidence>
<name>A0A8H5GLD2_9AGAR</name>
<dbReference type="SUPFAM" id="SSF52047">
    <property type="entry name" value="RNI-like"/>
    <property type="match status" value="1"/>
</dbReference>
<dbReference type="OrthoDB" id="3365698at2759"/>
<reference evidence="2 3" key="1">
    <citation type="journal article" date="2020" name="ISME J.">
        <title>Uncovering the hidden diversity of litter-decomposition mechanisms in mushroom-forming fungi.</title>
        <authorList>
            <person name="Floudas D."/>
            <person name="Bentzer J."/>
            <person name="Ahren D."/>
            <person name="Johansson T."/>
            <person name="Persson P."/>
            <person name="Tunlid A."/>
        </authorList>
    </citation>
    <scope>NUCLEOTIDE SEQUENCE [LARGE SCALE GENOMIC DNA]</scope>
    <source>
        <strain evidence="2 3">CBS 291.85</strain>
    </source>
</reference>
<sequence>MPLHRQVEQFVDPDYDLNTTQLRTWATLSEAESNQLLTNVDSIHRQIVSYEEHIEKLRADIRAAEAQKRLAATSARRKSSLLSPIRRLPREILEHIFALYCGDNSDYSRSSKAHSGMVLDLDVPFLVLSQTCALWREIAPRAWPRISIILGLRDMSRTALGILHKHLSALPEEIPLDISVCCEYMYARIEESVNGRIAVEMVSDRASQWKSAELVMDIQLWKWLCGRQPSFGKLELMKLGMISGAGSEMKECSRVFQSATRLRKLTIARNGHDPSQLDLPFSIVTSLALEPNQQSDLGILNACSKLRTLHLDLGNIDTPVPPPLTIFRSSIAHLTLSYIKYPDHFNFFHFLHLPLLETLDVQAAPKLPEREVVLDLGPLLSMLYQSRPPLHRLSFRGAIRLGHRSNKLLEILEATPSINHLTISTFPYSLDDSESDHSVFERLIVSPKNLPLLPSLSALEISVWGTGSWNSRLRRSLNAMCNMLESRLTPSEESGAARLQSFRMVLQTCSFRDALDETRRLKALARTPGVDFSLESVVPGTSWWQPEIEKLDVFAEEEEDGICNYM</sequence>
<proteinExistence type="predicted"/>
<gene>
    <name evidence="2" type="ORF">D9758_006559</name>
</gene>
<evidence type="ECO:0000256" key="1">
    <source>
        <dbReference type="SAM" id="Coils"/>
    </source>
</evidence>
<keyword evidence="3" id="KW-1185">Reference proteome</keyword>
<feature type="coiled-coil region" evidence="1">
    <location>
        <begin position="40"/>
        <end position="74"/>
    </location>
</feature>
<dbReference type="EMBL" id="JAACJM010000021">
    <property type="protein sequence ID" value="KAF5366854.1"/>
    <property type="molecule type" value="Genomic_DNA"/>
</dbReference>